<evidence type="ECO:0000313" key="4">
    <source>
        <dbReference type="Proteomes" id="UP000219329"/>
    </source>
</evidence>
<dbReference type="Proteomes" id="UP000219329">
    <property type="component" value="Unassembled WGS sequence"/>
</dbReference>
<dbReference type="InterPro" id="IPR036465">
    <property type="entry name" value="vWFA_dom_sf"/>
</dbReference>
<gene>
    <name evidence="3" type="ORF">CNF02_00835</name>
</gene>
<feature type="domain" description="DUF58" evidence="2">
    <location>
        <begin position="65"/>
        <end position="288"/>
    </location>
</feature>
<protein>
    <submittedName>
        <fullName evidence="3">DUF58 domain-containing protein</fullName>
    </submittedName>
</protein>
<organism evidence="3 4">
    <name type="scientific">OM182 bacterium MED-G28</name>
    <dbReference type="NCBI Taxonomy" id="1986256"/>
    <lineage>
        <taxon>Bacteria</taxon>
        <taxon>Pseudomonadati</taxon>
        <taxon>Pseudomonadota</taxon>
        <taxon>Gammaproteobacteria</taxon>
        <taxon>OMG group</taxon>
        <taxon>OM182 clade</taxon>
    </lineage>
</organism>
<reference evidence="3 4" key="1">
    <citation type="submission" date="2017-08" db="EMBL/GenBank/DDBJ databases">
        <title>Fine stratification of microbial communities through a metagenomic profile of the photic zone.</title>
        <authorList>
            <person name="Haro-Moreno J.M."/>
            <person name="Lopez-Perez M."/>
            <person name="De La Torre J."/>
            <person name="Picazo A."/>
            <person name="Camacho A."/>
            <person name="Rodriguez-Valera F."/>
        </authorList>
    </citation>
    <scope>NUCLEOTIDE SEQUENCE [LARGE SCALE GENOMIC DNA]</scope>
    <source>
        <strain evidence="3">MED-G28</strain>
    </source>
</reference>
<sequence>MSAKIHIDPHQSRYQSKGAVVSLQHLLIQRYAAKNLEYIAHTRSIAGISGLHLSKMRGRGIDFEEFRPYQAGDDIRLIDWRVTARTGRPFTKVFREERERPVIIAVDQTRNMYFGSQIAFKSVIAAQAAALFCWLAIDNGDRVGGLVFSDVDSSLVRPKRSRRSALHLLNQVFQYNQKLTEIGDPENQEPTDSSFRPGLAHALGQIRRITKPGSTLYIISDFVSLDEKALQYLNQLSRHNNVICCLVYDTLEESLPVPGIYSITDGNRKGALNTHNSKARMRYRQQFHERIERLGGELDKLQIQLIKMRTNQLVVEQIRQWIAKSY</sequence>
<dbReference type="PANTHER" id="PTHR33608">
    <property type="entry name" value="BLL2464 PROTEIN"/>
    <property type="match status" value="1"/>
</dbReference>
<evidence type="ECO:0000256" key="1">
    <source>
        <dbReference type="SAM" id="Coils"/>
    </source>
</evidence>
<feature type="coiled-coil region" evidence="1">
    <location>
        <begin position="284"/>
        <end position="311"/>
    </location>
</feature>
<comment type="caution">
    <text evidence="3">The sequence shown here is derived from an EMBL/GenBank/DDBJ whole genome shotgun (WGS) entry which is preliminary data.</text>
</comment>
<proteinExistence type="predicted"/>
<dbReference type="InterPro" id="IPR002881">
    <property type="entry name" value="DUF58"/>
</dbReference>
<evidence type="ECO:0000313" key="3">
    <source>
        <dbReference type="EMBL" id="PDH35296.1"/>
    </source>
</evidence>
<name>A0A2A5WGP6_9GAMM</name>
<dbReference type="PANTHER" id="PTHR33608:SF12">
    <property type="entry name" value="DUF58 DOMAIN-CONTAINING PROTEIN"/>
    <property type="match status" value="1"/>
</dbReference>
<dbReference type="Pfam" id="PF01882">
    <property type="entry name" value="DUF58"/>
    <property type="match status" value="1"/>
</dbReference>
<dbReference type="EMBL" id="NTJZ01000001">
    <property type="protein sequence ID" value="PDH35296.1"/>
    <property type="molecule type" value="Genomic_DNA"/>
</dbReference>
<dbReference type="SUPFAM" id="SSF53300">
    <property type="entry name" value="vWA-like"/>
    <property type="match status" value="1"/>
</dbReference>
<evidence type="ECO:0000259" key="2">
    <source>
        <dbReference type="Pfam" id="PF01882"/>
    </source>
</evidence>
<dbReference type="AlphaFoldDB" id="A0A2A5WGP6"/>
<accession>A0A2A5WGP6</accession>
<keyword evidence="1" id="KW-0175">Coiled coil</keyword>